<proteinExistence type="predicted"/>
<reference evidence="5" key="2">
    <citation type="submission" date="2010-05" db="EMBL/GenBank/DDBJ databases">
        <title>The genome sequence of Magnaporthe poae strain ATCC 64411.</title>
        <authorList>
            <person name="Ma L.-J."/>
            <person name="Dead R."/>
            <person name="Young S."/>
            <person name="Zeng Q."/>
            <person name="Koehrsen M."/>
            <person name="Alvarado L."/>
            <person name="Berlin A."/>
            <person name="Chapman S.B."/>
            <person name="Chen Z."/>
            <person name="Freedman E."/>
            <person name="Gellesch M."/>
            <person name="Goldberg J."/>
            <person name="Griggs A."/>
            <person name="Gujja S."/>
            <person name="Heilman E.R."/>
            <person name="Heiman D."/>
            <person name="Hepburn T."/>
            <person name="Howarth C."/>
            <person name="Jen D."/>
            <person name="Larson L."/>
            <person name="Mehta T."/>
            <person name="Neiman D."/>
            <person name="Pearson M."/>
            <person name="Roberts A."/>
            <person name="Saif S."/>
            <person name="Shea T."/>
            <person name="Shenoy N."/>
            <person name="Sisk P."/>
            <person name="Stolte C."/>
            <person name="Sykes S."/>
            <person name="Walk T."/>
            <person name="White J."/>
            <person name="Yandava C."/>
            <person name="Haas B."/>
            <person name="Nusbaum C."/>
            <person name="Birren B."/>
        </authorList>
    </citation>
    <scope>NUCLEOTIDE SEQUENCE [LARGE SCALE GENOMIC DNA]</scope>
    <source>
        <strain evidence="5">ATCC 64411 / 73-15</strain>
    </source>
</reference>
<evidence type="ECO:0000313" key="5">
    <source>
        <dbReference type="Proteomes" id="UP000011715"/>
    </source>
</evidence>
<dbReference type="InterPro" id="IPR011009">
    <property type="entry name" value="Kinase-like_dom_sf"/>
</dbReference>
<dbReference type="PANTHER" id="PTHR12149">
    <property type="entry name" value="FRUCTOSAMINE 3 KINASE-RELATED PROTEIN"/>
    <property type="match status" value="1"/>
</dbReference>
<organism evidence="4 5">
    <name type="scientific">Magnaporthiopsis poae (strain ATCC 64411 / 73-15)</name>
    <name type="common">Kentucky bluegrass fungus</name>
    <name type="synonym">Magnaporthe poae</name>
    <dbReference type="NCBI Taxonomy" id="644358"/>
    <lineage>
        <taxon>Eukaryota</taxon>
        <taxon>Fungi</taxon>
        <taxon>Dikarya</taxon>
        <taxon>Ascomycota</taxon>
        <taxon>Pezizomycotina</taxon>
        <taxon>Sordariomycetes</taxon>
        <taxon>Sordariomycetidae</taxon>
        <taxon>Magnaporthales</taxon>
        <taxon>Magnaporthaceae</taxon>
        <taxon>Magnaporthiopsis</taxon>
    </lineage>
</organism>
<accession>A0A0C4E9L5</accession>
<evidence type="ECO:0000256" key="1">
    <source>
        <dbReference type="ARBA" id="ARBA00011961"/>
    </source>
</evidence>
<keyword evidence="5" id="KW-1185">Reference proteome</keyword>
<dbReference type="EMBL" id="GL876974">
    <property type="protein sequence ID" value="KLU90347.1"/>
    <property type="molecule type" value="Genomic_DNA"/>
</dbReference>
<reference evidence="3" key="3">
    <citation type="submission" date="2011-03" db="EMBL/GenBank/DDBJ databases">
        <title>Annotation of Magnaporthe poae ATCC 64411.</title>
        <authorList>
            <person name="Ma L.-J."/>
            <person name="Dead R."/>
            <person name="Young S.K."/>
            <person name="Zeng Q."/>
            <person name="Gargeya S."/>
            <person name="Fitzgerald M."/>
            <person name="Haas B."/>
            <person name="Abouelleil A."/>
            <person name="Alvarado L."/>
            <person name="Arachchi H.M."/>
            <person name="Berlin A."/>
            <person name="Brown A."/>
            <person name="Chapman S.B."/>
            <person name="Chen Z."/>
            <person name="Dunbar C."/>
            <person name="Freedman E."/>
            <person name="Gearin G."/>
            <person name="Gellesch M."/>
            <person name="Goldberg J."/>
            <person name="Griggs A."/>
            <person name="Gujja S."/>
            <person name="Heiman D."/>
            <person name="Howarth C."/>
            <person name="Larson L."/>
            <person name="Lui A."/>
            <person name="MacDonald P.J.P."/>
            <person name="Mehta T."/>
            <person name="Montmayeur A."/>
            <person name="Murphy C."/>
            <person name="Neiman D."/>
            <person name="Pearson M."/>
            <person name="Priest M."/>
            <person name="Roberts A."/>
            <person name="Saif S."/>
            <person name="Shea T."/>
            <person name="Shenoy N."/>
            <person name="Sisk P."/>
            <person name="Stolte C."/>
            <person name="Sykes S."/>
            <person name="Yandava C."/>
            <person name="Wortman J."/>
            <person name="Nusbaum C."/>
            <person name="Birren B."/>
        </authorList>
    </citation>
    <scope>NUCLEOTIDE SEQUENCE</scope>
    <source>
        <strain evidence="3">ATCC 64411</strain>
    </source>
</reference>
<dbReference type="EnsemblFungi" id="MAPG_09310T0">
    <property type="protein sequence ID" value="MAPG_09310T0"/>
    <property type="gene ID" value="MAPG_09310"/>
</dbReference>
<protein>
    <recommendedName>
        <fullName evidence="1">protein-ribulosamine 3-kinase</fullName>
        <ecNumber evidence="1">2.7.1.172</ecNumber>
    </recommendedName>
</protein>
<sequence>MEVPQQEHGVDLSKRLEFTGPGTQLDPAVLRELPEGCKVVSVDSHGTSFWATTGRIDVILKEGGGQSFFIKVIPGEVGWRMVSGEFESMTAVYRVVPEFVPKPLVWSTYGAVPDAHFFLCEFRDMLDDMPDPHKFGSLLAKLHRDSTSPTGKFGFHATTYAGNLPQFVGWEDSWEVFFTKSMRHALDLEIERRGTTEELESLSKVLFDKVIPRLLRPLESDGRSVKPSLVHGDLWYANAGIDKESGQSLVFDACCFYAHNESQVCIWKACMGTPTGVGGFPCT</sequence>
<reference evidence="4" key="5">
    <citation type="submission" date="2015-06" db="UniProtKB">
        <authorList>
            <consortium name="EnsemblFungi"/>
        </authorList>
    </citation>
    <scope>IDENTIFICATION</scope>
    <source>
        <strain evidence="4">ATCC 64411</strain>
    </source>
</reference>
<name>A0A0C4E9L5_MAGP6</name>
<dbReference type="VEuPathDB" id="FungiDB:MAPG_09310"/>
<evidence type="ECO:0000313" key="4">
    <source>
        <dbReference type="EnsemblFungi" id="MAPG_09310T0"/>
    </source>
</evidence>
<dbReference type="eggNOG" id="KOG3021">
    <property type="taxonomic scope" value="Eukaryota"/>
</dbReference>
<dbReference type="AlphaFoldDB" id="A0A0C4E9L5"/>
<dbReference type="OrthoDB" id="5772781at2759"/>
<dbReference type="Pfam" id="PF03881">
    <property type="entry name" value="Fructosamin_kin"/>
    <property type="match status" value="1"/>
</dbReference>
<dbReference type="SUPFAM" id="SSF56112">
    <property type="entry name" value="Protein kinase-like (PK-like)"/>
    <property type="match status" value="1"/>
</dbReference>
<evidence type="ECO:0000256" key="2">
    <source>
        <dbReference type="ARBA" id="ARBA00048655"/>
    </source>
</evidence>
<dbReference type="EMBL" id="ADBL01002278">
    <property type="status" value="NOT_ANNOTATED_CDS"/>
    <property type="molecule type" value="Genomic_DNA"/>
</dbReference>
<dbReference type="Gene3D" id="3.90.1200.10">
    <property type="match status" value="1"/>
</dbReference>
<dbReference type="PANTHER" id="PTHR12149:SF8">
    <property type="entry name" value="PROTEIN-RIBULOSAMINE 3-KINASE"/>
    <property type="match status" value="1"/>
</dbReference>
<gene>
    <name evidence="3" type="ORF">MAPG_09310</name>
</gene>
<reference evidence="3" key="1">
    <citation type="submission" date="2010-05" db="EMBL/GenBank/DDBJ databases">
        <title>The Genome Sequence of Magnaporthe poae strain ATCC 64411.</title>
        <authorList>
            <consortium name="The Broad Institute Genome Sequencing Platform"/>
            <consortium name="Broad Institute Genome Sequencing Center for Infectious Disease"/>
            <person name="Ma L.-J."/>
            <person name="Dead R."/>
            <person name="Young S."/>
            <person name="Zeng Q."/>
            <person name="Koehrsen M."/>
            <person name="Alvarado L."/>
            <person name="Berlin A."/>
            <person name="Chapman S.B."/>
            <person name="Chen Z."/>
            <person name="Freedman E."/>
            <person name="Gellesch M."/>
            <person name="Goldberg J."/>
            <person name="Griggs A."/>
            <person name="Gujja S."/>
            <person name="Heilman E.R."/>
            <person name="Heiman D."/>
            <person name="Hepburn T."/>
            <person name="Howarth C."/>
            <person name="Jen D."/>
            <person name="Larson L."/>
            <person name="Mehta T."/>
            <person name="Neiman D."/>
            <person name="Pearson M."/>
            <person name="Roberts A."/>
            <person name="Saif S."/>
            <person name="Shea T."/>
            <person name="Shenoy N."/>
            <person name="Sisk P."/>
            <person name="Stolte C."/>
            <person name="Sykes S."/>
            <person name="Walk T."/>
            <person name="White J."/>
            <person name="Yandava C."/>
            <person name="Haas B."/>
            <person name="Nusbaum C."/>
            <person name="Birren B."/>
        </authorList>
    </citation>
    <scope>NUCLEOTIDE SEQUENCE</scope>
    <source>
        <strain evidence="3">ATCC 64411</strain>
    </source>
</reference>
<evidence type="ECO:0000313" key="3">
    <source>
        <dbReference type="EMBL" id="KLU90347.1"/>
    </source>
</evidence>
<comment type="catalytic activity">
    <reaction evidence="2">
        <text>N(6)-D-ribulosyl-L-lysyl-[protein] + ATP = N(6)-(3-O-phospho-D-ribulosyl)-L-lysyl-[protein] + ADP + H(+)</text>
        <dbReference type="Rhea" id="RHEA:48432"/>
        <dbReference type="Rhea" id="RHEA-COMP:12103"/>
        <dbReference type="Rhea" id="RHEA-COMP:12104"/>
        <dbReference type="ChEBI" id="CHEBI:15378"/>
        <dbReference type="ChEBI" id="CHEBI:30616"/>
        <dbReference type="ChEBI" id="CHEBI:90418"/>
        <dbReference type="ChEBI" id="CHEBI:90420"/>
        <dbReference type="ChEBI" id="CHEBI:456216"/>
        <dbReference type="EC" id="2.7.1.172"/>
    </reaction>
    <physiologicalReaction direction="left-to-right" evidence="2">
        <dbReference type="Rhea" id="RHEA:48433"/>
    </physiologicalReaction>
</comment>
<reference evidence="4" key="4">
    <citation type="journal article" date="2015" name="G3 (Bethesda)">
        <title>Genome sequences of three phytopathogenic species of the Magnaporthaceae family of fungi.</title>
        <authorList>
            <person name="Okagaki L.H."/>
            <person name="Nunes C.C."/>
            <person name="Sailsbery J."/>
            <person name="Clay B."/>
            <person name="Brown D."/>
            <person name="John T."/>
            <person name="Oh Y."/>
            <person name="Young N."/>
            <person name="Fitzgerald M."/>
            <person name="Haas B.J."/>
            <person name="Zeng Q."/>
            <person name="Young S."/>
            <person name="Adiconis X."/>
            <person name="Fan L."/>
            <person name="Levin J.Z."/>
            <person name="Mitchell T.K."/>
            <person name="Okubara P.A."/>
            <person name="Farman M.L."/>
            <person name="Kohn L.M."/>
            <person name="Birren B."/>
            <person name="Ma L.-J."/>
            <person name="Dean R.A."/>
        </authorList>
    </citation>
    <scope>NUCLEOTIDE SEQUENCE</scope>
    <source>
        <strain evidence="4">ATCC 64411 / 73-15</strain>
    </source>
</reference>
<dbReference type="GO" id="GO:0102193">
    <property type="term" value="F:protein-ribulosamine 3-kinase activity"/>
    <property type="evidence" value="ECO:0007669"/>
    <property type="project" value="UniProtKB-EC"/>
</dbReference>
<dbReference type="Proteomes" id="UP000011715">
    <property type="component" value="Unassembled WGS sequence"/>
</dbReference>
<dbReference type="OMA" id="CNRFGDE"/>
<dbReference type="EC" id="2.7.1.172" evidence="1"/>
<dbReference type="EMBL" id="ADBL01002279">
    <property type="status" value="NOT_ANNOTATED_CDS"/>
    <property type="molecule type" value="Genomic_DNA"/>
</dbReference>
<dbReference type="InterPro" id="IPR016477">
    <property type="entry name" value="Fructo-/Ketosamine-3-kinase"/>
</dbReference>